<sequence>MSRSVCLSFKEEAQQSFGWAYDYHIYDLMKQELRTTKSIYS</sequence>
<reference evidence="2" key="1">
    <citation type="journal article" date="2013" name="Nature">
        <title>Draft genome of the wheat A-genome progenitor Triticum urartu.</title>
        <authorList>
            <person name="Ling H.Q."/>
            <person name="Zhao S."/>
            <person name="Liu D."/>
            <person name="Wang J."/>
            <person name="Sun H."/>
            <person name="Zhang C."/>
            <person name="Fan H."/>
            <person name="Li D."/>
            <person name="Dong L."/>
            <person name="Tao Y."/>
            <person name="Gao C."/>
            <person name="Wu H."/>
            <person name="Li Y."/>
            <person name="Cui Y."/>
            <person name="Guo X."/>
            <person name="Zheng S."/>
            <person name="Wang B."/>
            <person name="Yu K."/>
            <person name="Liang Q."/>
            <person name="Yang W."/>
            <person name="Lou X."/>
            <person name="Chen J."/>
            <person name="Feng M."/>
            <person name="Jian J."/>
            <person name="Zhang X."/>
            <person name="Luo G."/>
            <person name="Jiang Y."/>
            <person name="Liu J."/>
            <person name="Wang Z."/>
            <person name="Sha Y."/>
            <person name="Zhang B."/>
            <person name="Wu H."/>
            <person name="Tang D."/>
            <person name="Shen Q."/>
            <person name="Xue P."/>
            <person name="Zou S."/>
            <person name="Wang X."/>
            <person name="Liu X."/>
            <person name="Wang F."/>
            <person name="Yang Y."/>
            <person name="An X."/>
            <person name="Dong Z."/>
            <person name="Zhang K."/>
            <person name="Zhang X."/>
            <person name="Luo M.C."/>
            <person name="Dvorak J."/>
            <person name="Tong Y."/>
            <person name="Wang J."/>
            <person name="Yang H."/>
            <person name="Li Z."/>
            <person name="Wang D."/>
            <person name="Zhang A."/>
            <person name="Wang J."/>
        </authorList>
    </citation>
    <scope>NUCLEOTIDE SEQUENCE</scope>
    <source>
        <strain evidence="2">cv. G1812</strain>
    </source>
</reference>
<name>A0A8R7Q4F9_TRIUA</name>
<evidence type="ECO:0000313" key="1">
    <source>
        <dbReference type="EnsemblPlants" id="TuG1812G0400001881.01.T03"/>
    </source>
</evidence>
<reference evidence="1" key="3">
    <citation type="submission" date="2022-06" db="UniProtKB">
        <authorList>
            <consortium name="EnsemblPlants"/>
        </authorList>
    </citation>
    <scope>IDENTIFICATION</scope>
</reference>
<dbReference type="EnsemblPlants" id="TuG1812G0400001881.01.T03">
    <property type="protein sequence ID" value="TuG1812G0400001881.01.T03"/>
    <property type="gene ID" value="TuG1812G0400001881.01"/>
</dbReference>
<dbReference type="AlphaFoldDB" id="A0A8R7Q4F9"/>
<evidence type="ECO:0000313" key="2">
    <source>
        <dbReference type="Proteomes" id="UP000015106"/>
    </source>
</evidence>
<keyword evidence="2" id="KW-1185">Reference proteome</keyword>
<dbReference type="Gramene" id="TuG1812G0400001881.01.T03">
    <property type="protein sequence ID" value="TuG1812G0400001881.01.T03"/>
    <property type="gene ID" value="TuG1812G0400001881.01"/>
</dbReference>
<organism evidence="1 2">
    <name type="scientific">Triticum urartu</name>
    <name type="common">Red wild einkorn</name>
    <name type="synonym">Crithodium urartu</name>
    <dbReference type="NCBI Taxonomy" id="4572"/>
    <lineage>
        <taxon>Eukaryota</taxon>
        <taxon>Viridiplantae</taxon>
        <taxon>Streptophyta</taxon>
        <taxon>Embryophyta</taxon>
        <taxon>Tracheophyta</taxon>
        <taxon>Spermatophyta</taxon>
        <taxon>Magnoliopsida</taxon>
        <taxon>Liliopsida</taxon>
        <taxon>Poales</taxon>
        <taxon>Poaceae</taxon>
        <taxon>BOP clade</taxon>
        <taxon>Pooideae</taxon>
        <taxon>Triticodae</taxon>
        <taxon>Triticeae</taxon>
        <taxon>Triticinae</taxon>
        <taxon>Triticum</taxon>
    </lineage>
</organism>
<accession>A0A8R7Q4F9</accession>
<reference evidence="1" key="2">
    <citation type="submission" date="2018-03" db="EMBL/GenBank/DDBJ databases">
        <title>The Triticum urartu genome reveals the dynamic nature of wheat genome evolution.</title>
        <authorList>
            <person name="Ling H."/>
            <person name="Ma B."/>
            <person name="Shi X."/>
            <person name="Liu H."/>
            <person name="Dong L."/>
            <person name="Sun H."/>
            <person name="Cao Y."/>
            <person name="Gao Q."/>
            <person name="Zheng S."/>
            <person name="Li Y."/>
            <person name="Yu Y."/>
            <person name="Du H."/>
            <person name="Qi M."/>
            <person name="Li Y."/>
            <person name="Yu H."/>
            <person name="Cui Y."/>
            <person name="Wang N."/>
            <person name="Chen C."/>
            <person name="Wu H."/>
            <person name="Zhao Y."/>
            <person name="Zhang J."/>
            <person name="Li Y."/>
            <person name="Zhou W."/>
            <person name="Zhang B."/>
            <person name="Hu W."/>
            <person name="Eijk M."/>
            <person name="Tang J."/>
            <person name="Witsenboer H."/>
            <person name="Zhao S."/>
            <person name="Li Z."/>
            <person name="Zhang A."/>
            <person name="Wang D."/>
            <person name="Liang C."/>
        </authorList>
    </citation>
    <scope>NUCLEOTIDE SEQUENCE [LARGE SCALE GENOMIC DNA]</scope>
    <source>
        <strain evidence="1">cv. G1812</strain>
    </source>
</reference>
<proteinExistence type="predicted"/>
<dbReference type="Proteomes" id="UP000015106">
    <property type="component" value="Chromosome 4"/>
</dbReference>
<protein>
    <submittedName>
        <fullName evidence="1">Uncharacterized protein</fullName>
    </submittedName>
</protein>